<dbReference type="InterPro" id="IPR027417">
    <property type="entry name" value="P-loop_NTPase"/>
</dbReference>
<proteinExistence type="predicted"/>
<dbReference type="Pfam" id="PF00004">
    <property type="entry name" value="AAA"/>
    <property type="match status" value="1"/>
</dbReference>
<evidence type="ECO:0000313" key="5">
    <source>
        <dbReference type="EMBL" id="GKZ25446.1"/>
    </source>
</evidence>
<dbReference type="Gene3D" id="3.40.50.300">
    <property type="entry name" value="P-loop containing nucleotide triphosphate hydrolases"/>
    <property type="match status" value="1"/>
</dbReference>
<sequence>MTLDNADATGNDGNPGYIQQLEERIAALEKRILDLERDDQELSGDIEDEQRDRADGRKVQDDDCAGASGDGQADDNHDQTKSKMPPFPAILPEARIVDVVQMTHLPMSAPSIPAIQLVSIQETDTALEAKIEGFQSSLERATPTKAMKLIEDNYAKQYKPDISIGENTYIMISSVPLSQLLCPIIFDHTFNAAIAHFDAPLAAPIHYHDKVKSKLMEMEKEQTADSANGSAHITFRDSKLLEEFRAYVRLMDEQVIPFCSSLRTKTAADNLKVNWANLWHLFVPGETVYYPEAKDNPSSADYEKLQRSRRPDQRLWRVYTRRFRDEEFWVKAYCIDYDGQSYVCVKEWFCIEKYSGKISPSSFPVYPIRFASNANKILDNATASGRSFLEIREAKLLAHSGWSFVPERDETGVIYVSGDVVIDFEETFKSHPSWKPISQLPSTYVMDHAKVKTSECHVGWYWIEGQELKKHHPMHTTWGDAHISQLTKRDYCHNQDPFLSSLMNDEPSKYALREEDLHLLPSRLFGYSLQDRNFVSMKLENLRKHKERRDNFRNLIIDPHHERMLRALVESHFRHKDIYEAMNITATNQDVVQGKGRGLIILLHGVPGVGKTSTAETIASDFGKPLLPITCGDLGLDPGAVESSLKEIFRVAQQWDLFLRVLDYYSGVLFLTTNRVGTVDEAFKSRIHISLYYPYLGLEQTKKIWEVNLNRLEAIENEQTDTRGPLLIDRQGILEFATKHYNKSEHGKGRWNGRQIRNAFLIARALAHYEKAHGGQASESQPNLNAEHFKTVVKAGIGFEKYLLATKGKTDEESAWLSGTRADHVHPSEGGNEPRSTASMPVQPANPPVPPSWANQYPQPSHAPPQSQYPYAFAHPSPGHNIYHQPSEQQIPYAMRNLQGTFAQPPMAPQARNPTTIPQASTYETGWNKSGNDNWDV</sequence>
<feature type="compositionally biased region" description="Polar residues" evidence="1">
    <location>
        <begin position="853"/>
        <end position="869"/>
    </location>
</feature>
<organism evidence="5 6">
    <name type="scientific">Aspergillus brasiliensis</name>
    <dbReference type="NCBI Taxonomy" id="319629"/>
    <lineage>
        <taxon>Eukaryota</taxon>
        <taxon>Fungi</taxon>
        <taxon>Dikarya</taxon>
        <taxon>Ascomycota</taxon>
        <taxon>Pezizomycotina</taxon>
        <taxon>Eurotiomycetes</taxon>
        <taxon>Eurotiomycetidae</taxon>
        <taxon>Eurotiales</taxon>
        <taxon>Aspergillaceae</taxon>
        <taxon>Aspergillus</taxon>
        <taxon>Aspergillus subgen. Circumdati</taxon>
    </lineage>
</organism>
<dbReference type="AlphaFoldDB" id="A0A9W6DS43"/>
<feature type="compositionally biased region" description="Basic and acidic residues" evidence="1">
    <location>
        <begin position="50"/>
        <end position="61"/>
    </location>
</feature>
<dbReference type="Proteomes" id="UP001143548">
    <property type="component" value="Unassembled WGS sequence"/>
</dbReference>
<protein>
    <recommendedName>
        <fullName evidence="7">ATPase AAA-type core domain-containing protein</fullName>
    </recommendedName>
</protein>
<evidence type="ECO:0000259" key="3">
    <source>
        <dbReference type="Pfam" id="PF22942"/>
    </source>
</evidence>
<gene>
    <name evidence="5" type="ORF">AbraCBS73388_001077</name>
</gene>
<dbReference type="Pfam" id="PF22942">
    <property type="entry name" value="DUF7025"/>
    <property type="match status" value="1"/>
</dbReference>
<dbReference type="SUPFAM" id="SSF52540">
    <property type="entry name" value="P-loop containing nucleoside triphosphate hydrolases"/>
    <property type="match status" value="1"/>
</dbReference>
<feature type="region of interest" description="Disordered" evidence="1">
    <location>
        <begin position="813"/>
        <end position="885"/>
    </location>
</feature>
<reference evidence="5" key="1">
    <citation type="submission" date="2022-07" db="EMBL/GenBank/DDBJ databases">
        <title>Taxonomy of Aspergillus series Nigri: significant species reduction supported by multi-species coalescent approaches.</title>
        <authorList>
            <person name="Bian C."/>
            <person name="Kusuya Y."/>
            <person name="Sklenar F."/>
            <person name="D'hooge E."/>
            <person name="Yaguchi T."/>
            <person name="Takahashi H."/>
            <person name="Hubka V."/>
        </authorList>
    </citation>
    <scope>NUCLEOTIDE SEQUENCE</scope>
    <source>
        <strain evidence="5">CBS 733.88</strain>
    </source>
</reference>
<comment type="caution">
    <text evidence="5">The sequence shown here is derived from an EMBL/GenBank/DDBJ whole genome shotgun (WGS) entry which is preliminary data.</text>
</comment>
<evidence type="ECO:0008006" key="7">
    <source>
        <dbReference type="Google" id="ProtNLM"/>
    </source>
</evidence>
<feature type="domain" description="AAA+ ATPase lid" evidence="4">
    <location>
        <begin position="699"/>
        <end position="808"/>
    </location>
</feature>
<dbReference type="InterPro" id="IPR056599">
    <property type="entry name" value="AAA_lid_fung"/>
</dbReference>
<feature type="region of interest" description="Disordered" evidence="1">
    <location>
        <begin position="36"/>
        <end position="87"/>
    </location>
</feature>
<feature type="domain" description="DUF7025" evidence="3">
    <location>
        <begin position="268"/>
        <end position="371"/>
    </location>
</feature>
<dbReference type="GO" id="GO:0016887">
    <property type="term" value="F:ATP hydrolysis activity"/>
    <property type="evidence" value="ECO:0007669"/>
    <property type="project" value="InterPro"/>
</dbReference>
<dbReference type="Pfam" id="PF23232">
    <property type="entry name" value="AAA_lid_13"/>
    <property type="match status" value="1"/>
</dbReference>
<evidence type="ECO:0000313" key="6">
    <source>
        <dbReference type="Proteomes" id="UP001143548"/>
    </source>
</evidence>
<dbReference type="GO" id="GO:0005524">
    <property type="term" value="F:ATP binding"/>
    <property type="evidence" value="ECO:0007669"/>
    <property type="project" value="InterPro"/>
</dbReference>
<evidence type="ECO:0000256" key="1">
    <source>
        <dbReference type="SAM" id="MobiDB-lite"/>
    </source>
</evidence>
<accession>A0A9W6DS43</accession>
<name>A0A9W6DS43_9EURO</name>
<dbReference type="EMBL" id="BROQ01000111">
    <property type="protein sequence ID" value="GKZ25446.1"/>
    <property type="molecule type" value="Genomic_DNA"/>
</dbReference>
<feature type="region of interest" description="Disordered" evidence="1">
    <location>
        <begin position="903"/>
        <end position="937"/>
    </location>
</feature>
<dbReference type="InterPro" id="IPR003959">
    <property type="entry name" value="ATPase_AAA_core"/>
</dbReference>
<evidence type="ECO:0000259" key="2">
    <source>
        <dbReference type="Pfam" id="PF00004"/>
    </source>
</evidence>
<feature type="compositionally biased region" description="Acidic residues" evidence="1">
    <location>
        <begin position="36"/>
        <end position="49"/>
    </location>
</feature>
<dbReference type="PANTHER" id="PTHR46411:SF3">
    <property type="entry name" value="AAA+ ATPASE DOMAIN-CONTAINING PROTEIN"/>
    <property type="match status" value="1"/>
</dbReference>
<dbReference type="CDD" id="cd14653">
    <property type="entry name" value="ZIP_Gal4p-like"/>
    <property type="match status" value="1"/>
</dbReference>
<evidence type="ECO:0000259" key="4">
    <source>
        <dbReference type="Pfam" id="PF23232"/>
    </source>
</evidence>
<feature type="compositionally biased region" description="Polar residues" evidence="1">
    <location>
        <begin position="912"/>
        <end position="937"/>
    </location>
</feature>
<dbReference type="PANTHER" id="PTHR46411">
    <property type="entry name" value="FAMILY ATPASE, PUTATIVE-RELATED"/>
    <property type="match status" value="1"/>
</dbReference>
<feature type="domain" description="ATPase AAA-type core" evidence="2">
    <location>
        <begin position="601"/>
        <end position="654"/>
    </location>
</feature>
<dbReference type="InterPro" id="IPR054289">
    <property type="entry name" value="DUF7025"/>
</dbReference>